<keyword evidence="2" id="KW-0067">ATP-binding</keyword>
<dbReference type="GeneID" id="89336402"/>
<organism evidence="2 3">
    <name type="scientific">Sulfolobus tengchongensis</name>
    <dbReference type="NCBI Taxonomy" id="207809"/>
    <lineage>
        <taxon>Archaea</taxon>
        <taxon>Thermoproteota</taxon>
        <taxon>Thermoprotei</taxon>
        <taxon>Sulfolobales</taxon>
        <taxon>Sulfolobaceae</taxon>
        <taxon>Sulfolobus</taxon>
    </lineage>
</organism>
<sequence length="111" mass="12680">MHALESKNDKVILIRGGSGSGKTLVALTLFFEGLKRGYNVVLSYKNNRLINTLKYILERNKATKPLTKYIRFYSTGKVRPAGIGDDNYEETHDLAIFDEAQRMTKKLLEIR</sequence>
<accession>A0AAX4L424</accession>
<dbReference type="Pfam" id="PF09848">
    <property type="entry name" value="SLFN-g3_helicase"/>
    <property type="match status" value="1"/>
</dbReference>
<name>A0AAX4L424_9CREN</name>
<evidence type="ECO:0000259" key="1">
    <source>
        <dbReference type="Pfam" id="PF09848"/>
    </source>
</evidence>
<feature type="domain" description="Schlafen group 3-like DNA/RNA helicase" evidence="1">
    <location>
        <begin position="10"/>
        <end position="106"/>
    </location>
</feature>
<evidence type="ECO:0000313" key="2">
    <source>
        <dbReference type="EMBL" id="WWQ61714.1"/>
    </source>
</evidence>
<dbReference type="RefSeq" id="WP_338604468.1">
    <property type="nucleotide sequence ID" value="NZ_CP146016.1"/>
</dbReference>
<keyword evidence="2" id="KW-0547">Nucleotide-binding</keyword>
<gene>
    <name evidence="2" type="ORF">V6M85_06500</name>
</gene>
<dbReference type="GO" id="GO:0004386">
    <property type="term" value="F:helicase activity"/>
    <property type="evidence" value="ECO:0007669"/>
    <property type="project" value="UniProtKB-KW"/>
</dbReference>
<keyword evidence="2" id="KW-0347">Helicase</keyword>
<proteinExistence type="predicted"/>
<evidence type="ECO:0000313" key="3">
    <source>
        <dbReference type="Proteomes" id="UP001432202"/>
    </source>
</evidence>
<dbReference type="Gene3D" id="3.40.50.300">
    <property type="entry name" value="P-loop containing nucleotide triphosphate hydrolases"/>
    <property type="match status" value="1"/>
</dbReference>
<reference evidence="2 3" key="1">
    <citation type="submission" date="2024-02" db="EMBL/GenBank/DDBJ databases">
        <title>STSV induces naive adaptation in Sulfolobus.</title>
        <authorList>
            <person name="Xiang X."/>
            <person name="Song M."/>
        </authorList>
    </citation>
    <scope>NUCLEOTIDE SEQUENCE [LARGE SCALE GENOMIC DNA]</scope>
    <source>
        <strain evidence="2 3">RT2</strain>
    </source>
</reference>
<dbReference type="AlphaFoldDB" id="A0AAX4L424"/>
<protein>
    <submittedName>
        <fullName evidence="2">DNA/RNA helicase domain-containing protein</fullName>
    </submittedName>
</protein>
<dbReference type="Proteomes" id="UP001432202">
    <property type="component" value="Chromosome"/>
</dbReference>
<dbReference type="EMBL" id="CP146016">
    <property type="protein sequence ID" value="WWQ61714.1"/>
    <property type="molecule type" value="Genomic_DNA"/>
</dbReference>
<keyword evidence="2" id="KW-0378">Hydrolase</keyword>
<dbReference type="InterPro" id="IPR018647">
    <property type="entry name" value="SLFN_3-like_DNA/RNA_helicase"/>
</dbReference>
<keyword evidence="3" id="KW-1185">Reference proteome</keyword>
<dbReference type="SUPFAM" id="SSF52540">
    <property type="entry name" value="P-loop containing nucleoside triphosphate hydrolases"/>
    <property type="match status" value="1"/>
</dbReference>
<dbReference type="InterPro" id="IPR027417">
    <property type="entry name" value="P-loop_NTPase"/>
</dbReference>